<feature type="non-terminal residue" evidence="2">
    <location>
        <position position="1"/>
    </location>
</feature>
<dbReference type="Proteomes" id="UP000681720">
    <property type="component" value="Unassembled WGS sequence"/>
</dbReference>
<reference evidence="2" key="1">
    <citation type="submission" date="2021-02" db="EMBL/GenBank/DDBJ databases">
        <authorList>
            <person name="Nowell W R."/>
        </authorList>
    </citation>
    <scope>NUCLEOTIDE SEQUENCE</scope>
</reference>
<protein>
    <recommendedName>
        <fullName evidence="4">Senescence domain-containing protein</fullName>
    </recommendedName>
</protein>
<evidence type="ECO:0000313" key="3">
    <source>
        <dbReference type="Proteomes" id="UP000681720"/>
    </source>
</evidence>
<evidence type="ECO:0000313" key="1">
    <source>
        <dbReference type="EMBL" id="CAF4522639.1"/>
    </source>
</evidence>
<accession>A0A8S3C0D1</accession>
<dbReference type="AlphaFoldDB" id="A0A8S3C0D1"/>
<evidence type="ECO:0008006" key="4">
    <source>
        <dbReference type="Google" id="ProtNLM"/>
    </source>
</evidence>
<dbReference type="EMBL" id="CAJOBJ010169369">
    <property type="protein sequence ID" value="CAF4876874.1"/>
    <property type="molecule type" value="Genomic_DNA"/>
</dbReference>
<sequence>GEDEVNAEEELPYDVSTKTGKLAAALLTGTKFLTKQLATGVVMAENLIGQVSKTVHDKIVP</sequence>
<evidence type="ECO:0000313" key="2">
    <source>
        <dbReference type="EMBL" id="CAF4876874.1"/>
    </source>
</evidence>
<gene>
    <name evidence="1" type="ORF">BYL167_LOCUS36976</name>
    <name evidence="2" type="ORF">GIL414_LOCUS50663</name>
</gene>
<dbReference type="Proteomes" id="UP000681967">
    <property type="component" value="Unassembled WGS sequence"/>
</dbReference>
<dbReference type="EMBL" id="CAJOBH010082256">
    <property type="protein sequence ID" value="CAF4522639.1"/>
    <property type="molecule type" value="Genomic_DNA"/>
</dbReference>
<proteinExistence type="predicted"/>
<comment type="caution">
    <text evidence="2">The sequence shown here is derived from an EMBL/GenBank/DDBJ whole genome shotgun (WGS) entry which is preliminary data.</text>
</comment>
<name>A0A8S3C0D1_9BILA</name>
<organism evidence="2 3">
    <name type="scientific">Rotaria magnacalcarata</name>
    <dbReference type="NCBI Taxonomy" id="392030"/>
    <lineage>
        <taxon>Eukaryota</taxon>
        <taxon>Metazoa</taxon>
        <taxon>Spiralia</taxon>
        <taxon>Gnathifera</taxon>
        <taxon>Rotifera</taxon>
        <taxon>Eurotatoria</taxon>
        <taxon>Bdelloidea</taxon>
        <taxon>Philodinida</taxon>
        <taxon>Philodinidae</taxon>
        <taxon>Rotaria</taxon>
    </lineage>
</organism>
<feature type="non-terminal residue" evidence="2">
    <location>
        <position position="61"/>
    </location>
</feature>